<dbReference type="PANTHER" id="PTHR34308:SF1">
    <property type="entry name" value="COBALAMIN BIOSYNTHESIS PROTEIN CBIB"/>
    <property type="match status" value="1"/>
</dbReference>
<dbReference type="GO" id="GO:0005886">
    <property type="term" value="C:plasma membrane"/>
    <property type="evidence" value="ECO:0007669"/>
    <property type="project" value="UniProtKB-SubCell"/>
</dbReference>
<feature type="transmembrane region" description="Helical" evidence="9">
    <location>
        <begin position="146"/>
        <end position="165"/>
    </location>
</feature>
<organism evidence="10">
    <name type="scientific">Methylophaga aminisulfidivorans</name>
    <dbReference type="NCBI Taxonomy" id="230105"/>
    <lineage>
        <taxon>Bacteria</taxon>
        <taxon>Pseudomonadati</taxon>
        <taxon>Pseudomonadota</taxon>
        <taxon>Gammaproteobacteria</taxon>
        <taxon>Thiotrichales</taxon>
        <taxon>Piscirickettsiaceae</taxon>
        <taxon>Methylophaga</taxon>
    </lineage>
</organism>
<evidence type="ECO:0000256" key="7">
    <source>
        <dbReference type="ARBA" id="ARBA00022989"/>
    </source>
</evidence>
<dbReference type="GO" id="GO:0015420">
    <property type="term" value="F:ABC-type vitamin B12 transporter activity"/>
    <property type="evidence" value="ECO:0007669"/>
    <property type="project" value="UniProtKB-UniRule"/>
</dbReference>
<evidence type="ECO:0000256" key="4">
    <source>
        <dbReference type="ARBA" id="ARBA00022475"/>
    </source>
</evidence>
<dbReference type="AlphaFoldDB" id="A0A7C1ZHT8"/>
<dbReference type="InterPro" id="IPR004485">
    <property type="entry name" value="Cobalamin_biosynth_CobD/CbiB"/>
</dbReference>
<evidence type="ECO:0000256" key="8">
    <source>
        <dbReference type="ARBA" id="ARBA00023136"/>
    </source>
</evidence>
<evidence type="ECO:0000256" key="6">
    <source>
        <dbReference type="ARBA" id="ARBA00022692"/>
    </source>
</evidence>
<keyword evidence="8 9" id="KW-0472">Membrane</keyword>
<evidence type="ECO:0000313" key="10">
    <source>
        <dbReference type="EMBL" id="HEC74468.1"/>
    </source>
</evidence>
<name>A0A7C1ZHT8_9GAMM</name>
<dbReference type="NCBIfam" id="TIGR00380">
    <property type="entry name" value="cobal_cbiB"/>
    <property type="match status" value="1"/>
</dbReference>
<feature type="transmembrane region" description="Helical" evidence="9">
    <location>
        <begin position="49"/>
        <end position="71"/>
    </location>
</feature>
<comment type="subcellular location">
    <subcellularLocation>
        <location evidence="1 9">Cell membrane</location>
        <topology evidence="1 9">Multi-pass membrane protein</topology>
    </subcellularLocation>
</comment>
<accession>A0A7C1ZHT8</accession>
<proteinExistence type="inferred from homology"/>
<comment type="function">
    <text evidence="9">Converts cobyric acid to cobinamide by the addition of aminopropanol on the F carboxylic group.</text>
</comment>
<keyword evidence="5 9" id="KW-0169">Cobalamin biosynthesis</keyword>
<comment type="similarity">
    <text evidence="3 9">Belongs to the CobD/CbiB family.</text>
</comment>
<gene>
    <name evidence="9" type="primary">cobD</name>
    <name evidence="10" type="ORF">ENI26_08855</name>
</gene>
<comment type="caution">
    <text evidence="10">The sequence shown here is derived from an EMBL/GenBank/DDBJ whole genome shotgun (WGS) entry which is preliminary data.</text>
</comment>
<evidence type="ECO:0000256" key="3">
    <source>
        <dbReference type="ARBA" id="ARBA00006263"/>
    </source>
</evidence>
<dbReference type="PANTHER" id="PTHR34308">
    <property type="entry name" value="COBALAMIN BIOSYNTHESIS PROTEIN CBIB"/>
    <property type="match status" value="1"/>
</dbReference>
<keyword evidence="7 9" id="KW-1133">Transmembrane helix</keyword>
<dbReference type="Pfam" id="PF03186">
    <property type="entry name" value="CobD_Cbib"/>
    <property type="match status" value="1"/>
</dbReference>
<evidence type="ECO:0000256" key="5">
    <source>
        <dbReference type="ARBA" id="ARBA00022573"/>
    </source>
</evidence>
<evidence type="ECO:0000256" key="1">
    <source>
        <dbReference type="ARBA" id="ARBA00004651"/>
    </source>
</evidence>
<dbReference type="HAMAP" id="MF_00024">
    <property type="entry name" value="CobD_CbiB"/>
    <property type="match status" value="1"/>
</dbReference>
<evidence type="ECO:0000256" key="2">
    <source>
        <dbReference type="ARBA" id="ARBA00004953"/>
    </source>
</evidence>
<dbReference type="EMBL" id="DRHY01000191">
    <property type="protein sequence ID" value="HEC74468.1"/>
    <property type="molecule type" value="Genomic_DNA"/>
</dbReference>
<keyword evidence="6 9" id="KW-0812">Transmembrane</keyword>
<keyword evidence="4 9" id="KW-1003">Cell membrane</keyword>
<protein>
    <recommendedName>
        <fullName evidence="9">Cobalamin biosynthesis protein CobD</fullName>
    </recommendedName>
</protein>
<dbReference type="Proteomes" id="UP000886384">
    <property type="component" value="Unassembled WGS sequence"/>
</dbReference>
<comment type="pathway">
    <text evidence="2 9">Cofactor biosynthesis; adenosylcobalamin biosynthesis.</text>
</comment>
<dbReference type="UniPathway" id="UPA00148"/>
<comment type="caution">
    <text evidence="9">Lacks conserved residue(s) required for the propagation of feature annotation.</text>
</comment>
<reference evidence="10" key="1">
    <citation type="journal article" date="2020" name="mSystems">
        <title>Genome- and Community-Level Interaction Insights into Carbon Utilization and Element Cycling Functions of Hydrothermarchaeota in Hydrothermal Sediment.</title>
        <authorList>
            <person name="Zhou Z."/>
            <person name="Liu Y."/>
            <person name="Xu W."/>
            <person name="Pan J."/>
            <person name="Luo Z.H."/>
            <person name="Li M."/>
        </authorList>
    </citation>
    <scope>NUCLEOTIDE SEQUENCE [LARGE SCALE GENOMIC DNA]</scope>
    <source>
        <strain evidence="10">HyVt-380</strain>
    </source>
</reference>
<dbReference type="GO" id="GO:0009236">
    <property type="term" value="P:cobalamin biosynthetic process"/>
    <property type="evidence" value="ECO:0007669"/>
    <property type="project" value="UniProtKB-UniRule"/>
</dbReference>
<sequence length="302" mass="33814">MTLLIILIALFLDWILGEPKRWHPLVGFGRFSQRVEAYFYPNNKHHNSLLMYGLFAWIVAVIPLTFASFFLTNIPFVGDIISVFILYLCIGHKSLYDHVTPIINALVKDDEDKAKLYTSYIVSRDREAIHVPKATIESILENGSDAIFAALFWFIVAGVPGVVLYRLSNTLDATWGYKNDRYLYFGRVAARIDDLLNFIPARLTALSYAIMGKTRRALSCWRNQAPTWDSPNAGPVMAAGAGALDIELGGLARYHGVWHHRPILGLNGEAQAADIPRALDLVTDSVFLWVLVITVVSGVMYV</sequence>
<dbReference type="GO" id="GO:0048472">
    <property type="term" value="F:threonine-phosphate decarboxylase activity"/>
    <property type="evidence" value="ECO:0007669"/>
    <property type="project" value="InterPro"/>
</dbReference>
<evidence type="ECO:0000256" key="9">
    <source>
        <dbReference type="HAMAP-Rule" id="MF_00024"/>
    </source>
</evidence>